<evidence type="ECO:0000259" key="9">
    <source>
        <dbReference type="PROSITE" id="PS51918"/>
    </source>
</evidence>
<feature type="binding site" evidence="8">
    <location>
        <position position="69"/>
    </location>
    <ligand>
        <name>[4Fe-4S] cluster</name>
        <dbReference type="ChEBI" id="CHEBI:49883"/>
        <label>2</label>
        <note>4Fe-4S-S-AdoMet</note>
    </ligand>
</feature>
<dbReference type="AlphaFoldDB" id="A0A9D1SS43"/>
<feature type="binding site" evidence="8">
    <location>
        <position position="62"/>
    </location>
    <ligand>
        <name>[4Fe-4S] cluster</name>
        <dbReference type="ChEBI" id="CHEBI:49883"/>
        <label>2</label>
        <note>4Fe-4S-S-AdoMet</note>
    </ligand>
</feature>
<dbReference type="NCBIfam" id="NF004019">
    <property type="entry name" value="PRK05481.1"/>
    <property type="match status" value="1"/>
</dbReference>
<dbReference type="SUPFAM" id="SSF102114">
    <property type="entry name" value="Radical SAM enzymes"/>
    <property type="match status" value="1"/>
</dbReference>
<feature type="binding site" evidence="8">
    <location>
        <position position="36"/>
    </location>
    <ligand>
        <name>[4Fe-4S] cluster</name>
        <dbReference type="ChEBI" id="CHEBI:49883"/>
        <label>1</label>
    </ligand>
</feature>
<comment type="caution">
    <text evidence="10">The sequence shown here is derived from an EMBL/GenBank/DDBJ whole genome shotgun (WGS) entry which is preliminary data.</text>
</comment>
<proteinExistence type="inferred from homology"/>
<dbReference type="SMART" id="SM00729">
    <property type="entry name" value="Elp3"/>
    <property type="match status" value="1"/>
</dbReference>
<dbReference type="SFLD" id="SFLDS00029">
    <property type="entry name" value="Radical_SAM"/>
    <property type="match status" value="1"/>
</dbReference>
<comment type="similarity">
    <text evidence="8">Belongs to the radical SAM superfamily. Lipoyl synthase family.</text>
</comment>
<comment type="pathway">
    <text evidence="8">Protein modification; protein lipoylation via endogenous pathway; protein N(6)-(lipoyl)lysine from octanoyl-[acyl-carrier-protein]: step 2/2.</text>
</comment>
<dbReference type="NCBIfam" id="TIGR00510">
    <property type="entry name" value="lipA"/>
    <property type="match status" value="1"/>
</dbReference>
<comment type="catalytic activity">
    <reaction evidence="7 8">
        <text>[[Fe-S] cluster scaffold protein carrying a second [4Fe-4S](2+) cluster] + N(6)-octanoyl-L-lysyl-[protein] + 2 oxidized [2Fe-2S]-[ferredoxin] + 2 S-adenosyl-L-methionine + 4 H(+) = [[Fe-S] cluster scaffold protein] + N(6)-[(R)-dihydrolipoyl]-L-lysyl-[protein] + 4 Fe(3+) + 2 hydrogen sulfide + 2 5'-deoxyadenosine + 2 L-methionine + 2 reduced [2Fe-2S]-[ferredoxin]</text>
        <dbReference type="Rhea" id="RHEA:16585"/>
        <dbReference type="Rhea" id="RHEA-COMP:9928"/>
        <dbReference type="Rhea" id="RHEA-COMP:10000"/>
        <dbReference type="Rhea" id="RHEA-COMP:10001"/>
        <dbReference type="Rhea" id="RHEA-COMP:10475"/>
        <dbReference type="Rhea" id="RHEA-COMP:14568"/>
        <dbReference type="Rhea" id="RHEA-COMP:14569"/>
        <dbReference type="ChEBI" id="CHEBI:15378"/>
        <dbReference type="ChEBI" id="CHEBI:17319"/>
        <dbReference type="ChEBI" id="CHEBI:29034"/>
        <dbReference type="ChEBI" id="CHEBI:29919"/>
        <dbReference type="ChEBI" id="CHEBI:33722"/>
        <dbReference type="ChEBI" id="CHEBI:33737"/>
        <dbReference type="ChEBI" id="CHEBI:33738"/>
        <dbReference type="ChEBI" id="CHEBI:57844"/>
        <dbReference type="ChEBI" id="CHEBI:59789"/>
        <dbReference type="ChEBI" id="CHEBI:78809"/>
        <dbReference type="ChEBI" id="CHEBI:83100"/>
        <dbReference type="EC" id="2.8.1.8"/>
    </reaction>
</comment>
<dbReference type="InterPro" id="IPR058240">
    <property type="entry name" value="rSAM_sf"/>
</dbReference>
<dbReference type="GO" id="GO:0016992">
    <property type="term" value="F:lipoate synthase activity"/>
    <property type="evidence" value="ECO:0007669"/>
    <property type="project" value="UniProtKB-UniRule"/>
</dbReference>
<feature type="domain" description="Radical SAM core" evidence="9">
    <location>
        <begin position="48"/>
        <end position="264"/>
    </location>
</feature>
<comment type="subcellular location">
    <subcellularLocation>
        <location evidence="8">Cytoplasm</location>
    </subcellularLocation>
</comment>
<keyword evidence="3 8" id="KW-0949">S-adenosyl-L-methionine</keyword>
<dbReference type="InterPro" id="IPR006638">
    <property type="entry name" value="Elp3/MiaA/NifB-like_rSAM"/>
</dbReference>
<accession>A0A9D1SS43</accession>
<dbReference type="HAMAP" id="MF_00206">
    <property type="entry name" value="Lipoyl_synth"/>
    <property type="match status" value="1"/>
</dbReference>
<dbReference type="NCBIfam" id="NF009544">
    <property type="entry name" value="PRK12928.1"/>
    <property type="match status" value="1"/>
</dbReference>
<dbReference type="GO" id="GO:0005737">
    <property type="term" value="C:cytoplasm"/>
    <property type="evidence" value="ECO:0007669"/>
    <property type="project" value="UniProtKB-SubCell"/>
</dbReference>
<dbReference type="InterPro" id="IPR013785">
    <property type="entry name" value="Aldolase_TIM"/>
</dbReference>
<comment type="function">
    <text evidence="8">Catalyzes the radical-mediated insertion of two sulfur atoms into the C-6 and C-8 positions of the octanoyl moiety bound to the lipoyl domains of lipoate-dependent enzymes, thereby converting the octanoylated domains into lipoylated derivatives.</text>
</comment>
<evidence type="ECO:0000256" key="5">
    <source>
        <dbReference type="ARBA" id="ARBA00023004"/>
    </source>
</evidence>
<comment type="cofactor">
    <cofactor evidence="8">
        <name>[4Fe-4S] cluster</name>
        <dbReference type="ChEBI" id="CHEBI:49883"/>
    </cofactor>
    <text evidence="8">Binds 2 [4Fe-4S] clusters per subunit. One cluster is coordinated with 3 cysteines and an exchangeable S-adenosyl-L-methionine.</text>
</comment>
<keyword evidence="4 8" id="KW-0479">Metal-binding</keyword>
<evidence type="ECO:0000256" key="3">
    <source>
        <dbReference type="ARBA" id="ARBA00022691"/>
    </source>
</evidence>
<feature type="binding site" evidence="8">
    <location>
        <position position="47"/>
    </location>
    <ligand>
        <name>[4Fe-4S] cluster</name>
        <dbReference type="ChEBI" id="CHEBI:49883"/>
        <label>1</label>
    </ligand>
</feature>
<dbReference type="InterPro" id="IPR003698">
    <property type="entry name" value="Lipoyl_synth"/>
</dbReference>
<keyword evidence="1 8" id="KW-0004">4Fe-4S</keyword>
<dbReference type="PANTHER" id="PTHR10949">
    <property type="entry name" value="LIPOYL SYNTHASE"/>
    <property type="match status" value="1"/>
</dbReference>
<keyword evidence="5 8" id="KW-0408">Iron</keyword>
<evidence type="ECO:0000256" key="1">
    <source>
        <dbReference type="ARBA" id="ARBA00022485"/>
    </source>
</evidence>
<reference evidence="10" key="2">
    <citation type="journal article" date="2021" name="PeerJ">
        <title>Extensive microbial diversity within the chicken gut microbiome revealed by metagenomics and culture.</title>
        <authorList>
            <person name="Gilroy R."/>
            <person name="Ravi A."/>
            <person name="Getino M."/>
            <person name="Pursley I."/>
            <person name="Horton D.L."/>
            <person name="Alikhan N.F."/>
            <person name="Baker D."/>
            <person name="Gharbi K."/>
            <person name="Hall N."/>
            <person name="Watson M."/>
            <person name="Adriaenssens E.M."/>
            <person name="Foster-Nyarko E."/>
            <person name="Jarju S."/>
            <person name="Secka A."/>
            <person name="Antonio M."/>
            <person name="Oren A."/>
            <person name="Chaudhuri R.R."/>
            <person name="La Ragione R."/>
            <person name="Hildebrand F."/>
            <person name="Pallen M.J."/>
        </authorList>
    </citation>
    <scope>NUCLEOTIDE SEQUENCE</scope>
    <source>
        <strain evidence="10">CHK154-7741</strain>
    </source>
</reference>
<organism evidence="10 11">
    <name type="scientific">Candidatus Limenecus avicola</name>
    <dbReference type="NCBI Taxonomy" id="2840847"/>
    <lineage>
        <taxon>Bacteria</taxon>
        <taxon>Bacillati</taxon>
        <taxon>Bacillota</taxon>
        <taxon>Clostridia</taxon>
        <taxon>Eubacteriales</taxon>
        <taxon>Clostridiaceae</taxon>
        <taxon>Clostridiaceae incertae sedis</taxon>
        <taxon>Candidatus Limenecus</taxon>
    </lineage>
</organism>
<name>A0A9D1SS43_9CLOT</name>
<feature type="binding site" evidence="8">
    <location>
        <position position="66"/>
    </location>
    <ligand>
        <name>[4Fe-4S] cluster</name>
        <dbReference type="ChEBI" id="CHEBI:49883"/>
        <label>2</label>
        <note>4Fe-4S-S-AdoMet</note>
    </ligand>
</feature>
<dbReference type="PANTHER" id="PTHR10949:SF0">
    <property type="entry name" value="LIPOYL SYNTHASE, MITOCHONDRIAL"/>
    <property type="match status" value="1"/>
</dbReference>
<dbReference type="Pfam" id="PF04055">
    <property type="entry name" value="Radical_SAM"/>
    <property type="match status" value="1"/>
</dbReference>
<evidence type="ECO:0000256" key="4">
    <source>
        <dbReference type="ARBA" id="ARBA00022723"/>
    </source>
</evidence>
<dbReference type="PROSITE" id="PS51918">
    <property type="entry name" value="RADICAL_SAM"/>
    <property type="match status" value="1"/>
</dbReference>
<dbReference type="EMBL" id="DVOD01000069">
    <property type="protein sequence ID" value="HIU93340.1"/>
    <property type="molecule type" value="Genomic_DNA"/>
</dbReference>
<gene>
    <name evidence="8 10" type="primary">lipA</name>
    <name evidence="10" type="ORF">IAD26_09450</name>
</gene>
<dbReference type="EC" id="2.8.1.8" evidence="8"/>
<reference evidence="10" key="1">
    <citation type="submission" date="2020-10" db="EMBL/GenBank/DDBJ databases">
        <authorList>
            <person name="Gilroy R."/>
        </authorList>
    </citation>
    <scope>NUCLEOTIDE SEQUENCE</scope>
    <source>
        <strain evidence="10">CHK154-7741</strain>
    </source>
</reference>
<feature type="binding site" evidence="8">
    <location>
        <position position="41"/>
    </location>
    <ligand>
        <name>[4Fe-4S] cluster</name>
        <dbReference type="ChEBI" id="CHEBI:49883"/>
        <label>1</label>
    </ligand>
</feature>
<protein>
    <recommendedName>
        <fullName evidence="8">Lipoyl synthase</fullName>
        <ecNumber evidence="8">2.8.1.8</ecNumber>
    </recommendedName>
    <alternativeName>
        <fullName evidence="8">Lip-syn</fullName>
        <shortName evidence="8">LS</shortName>
    </alternativeName>
    <alternativeName>
        <fullName evidence="8">Lipoate synthase</fullName>
    </alternativeName>
    <alternativeName>
        <fullName evidence="8">Lipoic acid synthase</fullName>
    </alternativeName>
    <alternativeName>
        <fullName evidence="8">Sulfur insertion protein LipA</fullName>
    </alternativeName>
</protein>
<dbReference type="GO" id="GO:0051539">
    <property type="term" value="F:4 iron, 4 sulfur cluster binding"/>
    <property type="evidence" value="ECO:0007669"/>
    <property type="project" value="UniProtKB-UniRule"/>
</dbReference>
<dbReference type="CDD" id="cd01335">
    <property type="entry name" value="Radical_SAM"/>
    <property type="match status" value="1"/>
</dbReference>
<dbReference type="Gene3D" id="3.20.20.70">
    <property type="entry name" value="Aldolase class I"/>
    <property type="match status" value="1"/>
</dbReference>
<evidence type="ECO:0000256" key="8">
    <source>
        <dbReference type="HAMAP-Rule" id="MF_00206"/>
    </source>
</evidence>
<keyword evidence="8" id="KW-0963">Cytoplasm</keyword>
<keyword evidence="6 8" id="KW-0411">Iron-sulfur</keyword>
<dbReference type="GO" id="GO:0046872">
    <property type="term" value="F:metal ion binding"/>
    <property type="evidence" value="ECO:0007669"/>
    <property type="project" value="UniProtKB-KW"/>
</dbReference>
<dbReference type="SFLD" id="SFLDG01058">
    <property type="entry name" value="lipoyl_synthase_like"/>
    <property type="match status" value="1"/>
</dbReference>
<dbReference type="SFLD" id="SFLDF00271">
    <property type="entry name" value="lipoyl_synthase"/>
    <property type="match status" value="1"/>
</dbReference>
<dbReference type="PIRSF" id="PIRSF005963">
    <property type="entry name" value="Lipoyl_synth"/>
    <property type="match status" value="1"/>
</dbReference>
<dbReference type="Proteomes" id="UP000886748">
    <property type="component" value="Unassembled WGS sequence"/>
</dbReference>
<evidence type="ECO:0000313" key="11">
    <source>
        <dbReference type="Proteomes" id="UP000886748"/>
    </source>
</evidence>
<dbReference type="InterPro" id="IPR007197">
    <property type="entry name" value="rSAM"/>
</dbReference>
<keyword evidence="2 8" id="KW-0808">Transferase</keyword>
<feature type="binding site" evidence="8">
    <location>
        <position position="275"/>
    </location>
    <ligand>
        <name>[4Fe-4S] cluster</name>
        <dbReference type="ChEBI" id="CHEBI:49883"/>
        <label>1</label>
    </ligand>
</feature>
<dbReference type="GO" id="GO:0009249">
    <property type="term" value="P:protein lipoylation"/>
    <property type="evidence" value="ECO:0007669"/>
    <property type="project" value="UniProtKB-UniRule"/>
</dbReference>
<evidence type="ECO:0000256" key="2">
    <source>
        <dbReference type="ARBA" id="ARBA00022679"/>
    </source>
</evidence>
<evidence type="ECO:0000256" key="6">
    <source>
        <dbReference type="ARBA" id="ARBA00023014"/>
    </source>
</evidence>
<sequence>MERKRLPDYLKRGIIDTEKTKLVRSILKHKCLNTVCEAARCPNKAECYAKNTATFLIMGNICTRNCRFCNISGGTPQSIDPQEPLKVAQAIKELNLEYAVITSVTRDDLPLQGADCFRNVILETKKLCPSIKIEVLTPDFEGIHDLIDIVADANPDVFNHNIETVRRLYPKARPLAKYHRSLDFLNHIKEKYPNMKTKSGLMVGLGETFDELKQTFFDLDAVGCDIVTVGQYMQPTKHHLPVEKYYTDKDFENVKQLAKQAGIKQIVASGLVRSSYRAFETYNDTNY</sequence>
<evidence type="ECO:0000256" key="7">
    <source>
        <dbReference type="ARBA" id="ARBA00047326"/>
    </source>
</evidence>
<evidence type="ECO:0000313" key="10">
    <source>
        <dbReference type="EMBL" id="HIU93340.1"/>
    </source>
</evidence>